<proteinExistence type="predicted"/>
<evidence type="ECO:0000313" key="1">
    <source>
        <dbReference type="EMBL" id="GIY29209.1"/>
    </source>
</evidence>
<reference evidence="1 2" key="1">
    <citation type="submission" date="2021-06" db="EMBL/GenBank/DDBJ databases">
        <title>Caerostris darwini draft genome.</title>
        <authorList>
            <person name="Kono N."/>
            <person name="Arakawa K."/>
        </authorList>
    </citation>
    <scope>NUCLEOTIDE SEQUENCE [LARGE SCALE GENOMIC DNA]</scope>
</reference>
<organism evidence="1 2">
    <name type="scientific">Caerostris darwini</name>
    <dbReference type="NCBI Taxonomy" id="1538125"/>
    <lineage>
        <taxon>Eukaryota</taxon>
        <taxon>Metazoa</taxon>
        <taxon>Ecdysozoa</taxon>
        <taxon>Arthropoda</taxon>
        <taxon>Chelicerata</taxon>
        <taxon>Arachnida</taxon>
        <taxon>Araneae</taxon>
        <taxon>Araneomorphae</taxon>
        <taxon>Entelegynae</taxon>
        <taxon>Araneoidea</taxon>
        <taxon>Araneidae</taxon>
        <taxon>Caerostris</taxon>
    </lineage>
</organism>
<dbReference type="AlphaFoldDB" id="A0AAV4S5C9"/>
<evidence type="ECO:0000313" key="2">
    <source>
        <dbReference type="Proteomes" id="UP001054837"/>
    </source>
</evidence>
<accession>A0AAV4S5C9</accession>
<keyword evidence="2" id="KW-1185">Reference proteome</keyword>
<comment type="caution">
    <text evidence="1">The sequence shown here is derived from an EMBL/GenBank/DDBJ whole genome shotgun (WGS) entry which is preliminary data.</text>
</comment>
<protein>
    <submittedName>
        <fullName evidence="1">Uncharacterized protein</fullName>
    </submittedName>
</protein>
<gene>
    <name evidence="1" type="ORF">CDAR_434031</name>
</gene>
<dbReference type="Proteomes" id="UP001054837">
    <property type="component" value="Unassembled WGS sequence"/>
</dbReference>
<dbReference type="EMBL" id="BPLQ01007288">
    <property type="protein sequence ID" value="GIY29209.1"/>
    <property type="molecule type" value="Genomic_DNA"/>
</dbReference>
<name>A0AAV4S5C9_9ARAC</name>
<sequence length="75" mass="8358">MKQTTESQSTAFFYSPLFPESDGSIFINATEGQTRVETDRDLGTESVLSLIARTPPNVQRWYLISLGKIGDCVDQ</sequence>